<feature type="coiled-coil region" evidence="1">
    <location>
        <begin position="2"/>
        <end position="36"/>
    </location>
</feature>
<dbReference type="OrthoDB" id="6435563at2759"/>
<proteinExistence type="predicted"/>
<organism evidence="2 3">
    <name type="scientific">Stegodyphus mimosarum</name>
    <name type="common">African social velvet spider</name>
    <dbReference type="NCBI Taxonomy" id="407821"/>
    <lineage>
        <taxon>Eukaryota</taxon>
        <taxon>Metazoa</taxon>
        <taxon>Ecdysozoa</taxon>
        <taxon>Arthropoda</taxon>
        <taxon>Chelicerata</taxon>
        <taxon>Arachnida</taxon>
        <taxon>Araneae</taxon>
        <taxon>Araneomorphae</taxon>
        <taxon>Entelegynae</taxon>
        <taxon>Eresoidea</taxon>
        <taxon>Eresidae</taxon>
        <taxon>Stegodyphus</taxon>
    </lineage>
</organism>
<dbReference type="GO" id="GO:0009897">
    <property type="term" value="C:external side of plasma membrane"/>
    <property type="evidence" value="ECO:0007669"/>
    <property type="project" value="InterPro"/>
</dbReference>
<accession>A0A087UIJ2</accession>
<sequence>MIQSTNSHVRRLMNEKAKYEQELETARKMLKQQMQGILLQFNEIGKVFNAASLQKVWDHFTKA</sequence>
<reference evidence="2 3" key="1">
    <citation type="submission" date="2013-11" db="EMBL/GenBank/DDBJ databases">
        <title>Genome sequencing of Stegodyphus mimosarum.</title>
        <authorList>
            <person name="Bechsgaard J."/>
        </authorList>
    </citation>
    <scope>NUCLEOTIDE SEQUENCE [LARGE SCALE GENOMIC DNA]</scope>
</reference>
<evidence type="ECO:0000256" key="1">
    <source>
        <dbReference type="SAM" id="Coils"/>
    </source>
</evidence>
<keyword evidence="1" id="KW-0175">Coiled coil</keyword>
<dbReference type="InterPro" id="IPR038876">
    <property type="entry name" value="ENOX"/>
</dbReference>
<dbReference type="STRING" id="407821.A0A087UIJ2"/>
<evidence type="ECO:0000313" key="3">
    <source>
        <dbReference type="Proteomes" id="UP000054359"/>
    </source>
</evidence>
<dbReference type="PANTHER" id="PTHR16001:SF4">
    <property type="entry name" value="ECTO-NOX DISULFIDE-THIOL EXCHANGER 1-LIKE PROTEIN"/>
    <property type="match status" value="1"/>
</dbReference>
<protein>
    <submittedName>
        <fullName evidence="2">Ecto-NOX disulfide-thiol exchanger 1</fullName>
    </submittedName>
</protein>
<dbReference type="EMBL" id="KK119960">
    <property type="protein sequence ID" value="KFM77181.1"/>
    <property type="molecule type" value="Genomic_DNA"/>
</dbReference>
<evidence type="ECO:0000313" key="2">
    <source>
        <dbReference type="EMBL" id="KFM77181.1"/>
    </source>
</evidence>
<dbReference type="Proteomes" id="UP000054359">
    <property type="component" value="Unassembled WGS sequence"/>
</dbReference>
<dbReference type="PANTHER" id="PTHR16001">
    <property type="entry name" value="ECTO-NOX DISULFIDE-THIOL EXCHANGER"/>
    <property type="match status" value="1"/>
</dbReference>
<gene>
    <name evidence="2" type="ORF">X975_02605</name>
</gene>
<name>A0A087UIJ2_STEMI</name>
<dbReference type="AlphaFoldDB" id="A0A087UIJ2"/>
<dbReference type="GO" id="GO:0007624">
    <property type="term" value="P:ultradian rhythm"/>
    <property type="evidence" value="ECO:0007669"/>
    <property type="project" value="InterPro"/>
</dbReference>
<dbReference type="GO" id="GO:0016491">
    <property type="term" value="F:oxidoreductase activity"/>
    <property type="evidence" value="ECO:0007669"/>
    <property type="project" value="InterPro"/>
</dbReference>
<keyword evidence="3" id="KW-1185">Reference proteome</keyword>
<feature type="non-terminal residue" evidence="2">
    <location>
        <position position="63"/>
    </location>
</feature>